<dbReference type="EMBL" id="OA585601">
    <property type="protein sequence ID" value="CAD7206703.1"/>
    <property type="molecule type" value="Genomic_DNA"/>
</dbReference>
<accession>A0A7R8ZER4</accession>
<sequence>MLYPNLFHAAFDDGHIGEGSTTQRVEEVMRPSPRAAMLRCLESAPQTSVPRCIGGTTLASLRQACIRARTLSQHGREKPNYDQLEVEHKAAACQSHQEAAWGVTSTFTMEVLKGLREVIPNGGFIGSNRGEEKRVRIFSQYRFGQA</sequence>
<evidence type="ECO:0000313" key="1">
    <source>
        <dbReference type="EMBL" id="CAD7206703.1"/>
    </source>
</evidence>
<proteinExistence type="predicted"/>
<dbReference type="AlphaFoldDB" id="A0A7R8ZER4"/>
<reference evidence="1" key="1">
    <citation type="submission" date="2020-11" db="EMBL/GenBank/DDBJ databases">
        <authorList>
            <person name="Tran Van P."/>
        </authorList>
    </citation>
    <scope>NUCLEOTIDE SEQUENCE</scope>
</reference>
<organism evidence="1">
    <name type="scientific">Timema douglasi</name>
    <name type="common">Walking stick</name>
    <dbReference type="NCBI Taxonomy" id="61478"/>
    <lineage>
        <taxon>Eukaryota</taxon>
        <taxon>Metazoa</taxon>
        <taxon>Ecdysozoa</taxon>
        <taxon>Arthropoda</taxon>
        <taxon>Hexapoda</taxon>
        <taxon>Insecta</taxon>
        <taxon>Pterygota</taxon>
        <taxon>Neoptera</taxon>
        <taxon>Polyneoptera</taxon>
        <taxon>Phasmatodea</taxon>
        <taxon>Timematodea</taxon>
        <taxon>Timematoidea</taxon>
        <taxon>Timematidae</taxon>
        <taxon>Timema</taxon>
    </lineage>
</organism>
<name>A0A7R8ZER4_TIMDO</name>
<gene>
    <name evidence="1" type="ORF">TDIB3V08_LOCUS12852</name>
</gene>
<protein>
    <submittedName>
        <fullName evidence="1">Uncharacterized protein</fullName>
    </submittedName>
</protein>